<dbReference type="Proteomes" id="UP001054252">
    <property type="component" value="Unassembled WGS sequence"/>
</dbReference>
<accession>A0AAV5JLX7</accession>
<comment type="caution">
    <text evidence="1">The sequence shown here is derived from an EMBL/GenBank/DDBJ whole genome shotgun (WGS) entry which is preliminary data.</text>
</comment>
<dbReference type="AlphaFoldDB" id="A0AAV5JLX7"/>
<evidence type="ECO:0000313" key="2">
    <source>
        <dbReference type="Proteomes" id="UP001054252"/>
    </source>
</evidence>
<gene>
    <name evidence="1" type="ORF">SLEP1_g23518</name>
</gene>
<name>A0AAV5JLX7_9ROSI</name>
<reference evidence="1 2" key="1">
    <citation type="journal article" date="2021" name="Commun. Biol.">
        <title>The genome of Shorea leprosula (Dipterocarpaceae) highlights the ecological relevance of drought in aseasonal tropical rainforests.</title>
        <authorList>
            <person name="Ng K.K.S."/>
            <person name="Kobayashi M.J."/>
            <person name="Fawcett J.A."/>
            <person name="Hatakeyama M."/>
            <person name="Paape T."/>
            <person name="Ng C.H."/>
            <person name="Ang C.C."/>
            <person name="Tnah L.H."/>
            <person name="Lee C.T."/>
            <person name="Nishiyama T."/>
            <person name="Sese J."/>
            <person name="O'Brien M.J."/>
            <person name="Copetti D."/>
            <person name="Mohd Noor M.I."/>
            <person name="Ong R.C."/>
            <person name="Putra M."/>
            <person name="Sireger I.Z."/>
            <person name="Indrioko S."/>
            <person name="Kosugi Y."/>
            <person name="Izuno A."/>
            <person name="Isagi Y."/>
            <person name="Lee S.L."/>
            <person name="Shimizu K.K."/>
        </authorList>
    </citation>
    <scope>NUCLEOTIDE SEQUENCE [LARGE SCALE GENOMIC DNA]</scope>
    <source>
        <strain evidence="1">214</strain>
    </source>
</reference>
<sequence length="92" mass="10503">MDWIGSDPYKILSHLASREEAEDEGHIMPTCKSAHQVSMKCFNWWGYVAVLPNVVQETRTGGFVRFFNAKIRTVWVSLLLSSHGHFELHGTI</sequence>
<dbReference type="EMBL" id="BPVZ01000036">
    <property type="protein sequence ID" value="GKV12363.1"/>
    <property type="molecule type" value="Genomic_DNA"/>
</dbReference>
<protein>
    <submittedName>
        <fullName evidence="1">Uncharacterized protein</fullName>
    </submittedName>
</protein>
<keyword evidence="2" id="KW-1185">Reference proteome</keyword>
<proteinExistence type="predicted"/>
<organism evidence="1 2">
    <name type="scientific">Rubroshorea leprosula</name>
    <dbReference type="NCBI Taxonomy" id="152421"/>
    <lineage>
        <taxon>Eukaryota</taxon>
        <taxon>Viridiplantae</taxon>
        <taxon>Streptophyta</taxon>
        <taxon>Embryophyta</taxon>
        <taxon>Tracheophyta</taxon>
        <taxon>Spermatophyta</taxon>
        <taxon>Magnoliopsida</taxon>
        <taxon>eudicotyledons</taxon>
        <taxon>Gunneridae</taxon>
        <taxon>Pentapetalae</taxon>
        <taxon>rosids</taxon>
        <taxon>malvids</taxon>
        <taxon>Malvales</taxon>
        <taxon>Dipterocarpaceae</taxon>
        <taxon>Rubroshorea</taxon>
    </lineage>
</organism>
<evidence type="ECO:0000313" key="1">
    <source>
        <dbReference type="EMBL" id="GKV12363.1"/>
    </source>
</evidence>